<sequence length="128" mass="14037">MRKLITSGSPLEAPIGFSRACRVGNMISVSGTAPIKDGKTTCVGDVYGQTRYCLELSIQAIREAGGSPADIIRTRIMLTDISRWEEAAKAHGELFSEIRPACTFVEVSRFIDPEWLVETEVDCVLEAE</sequence>
<evidence type="ECO:0000313" key="1">
    <source>
        <dbReference type="EMBL" id="SFK20242.1"/>
    </source>
</evidence>
<proteinExistence type="predicted"/>
<reference evidence="1 2" key="1">
    <citation type="submission" date="2016-10" db="EMBL/GenBank/DDBJ databases">
        <authorList>
            <person name="de Groot N.N."/>
        </authorList>
    </citation>
    <scope>NUCLEOTIDE SEQUENCE [LARGE SCALE GENOMIC DNA]</scope>
    <source>
        <strain evidence="1 2">IBRC-M 10445</strain>
    </source>
</reference>
<organism evidence="1 2">
    <name type="scientific">Marinobacter persicus</name>
    <dbReference type="NCBI Taxonomy" id="930118"/>
    <lineage>
        <taxon>Bacteria</taxon>
        <taxon>Pseudomonadati</taxon>
        <taxon>Pseudomonadota</taxon>
        <taxon>Gammaproteobacteria</taxon>
        <taxon>Pseudomonadales</taxon>
        <taxon>Marinobacteraceae</taxon>
        <taxon>Marinobacter</taxon>
    </lineage>
</organism>
<dbReference type="RefSeq" id="WP_091706222.1">
    <property type="nucleotide sequence ID" value="NZ_BMYN01000008.1"/>
</dbReference>
<dbReference type="CDD" id="cd06154">
    <property type="entry name" value="YjgF_YER057c_UK114_like_6"/>
    <property type="match status" value="1"/>
</dbReference>
<protein>
    <submittedName>
        <fullName evidence="1">Enamine deaminase RidA, house cleaning of reactive enamine intermediates, YjgF/YER057c/UK114 family</fullName>
    </submittedName>
</protein>
<keyword evidence="2" id="KW-1185">Reference proteome</keyword>
<dbReference type="PANTHER" id="PTHR43857:SF1">
    <property type="entry name" value="YJGH FAMILY PROTEIN"/>
    <property type="match status" value="1"/>
</dbReference>
<accession>A0A1I3XL47</accession>
<dbReference type="Pfam" id="PF01042">
    <property type="entry name" value="Ribonuc_L-PSP"/>
    <property type="match status" value="1"/>
</dbReference>
<dbReference type="PANTHER" id="PTHR43857">
    <property type="entry name" value="BLR7761 PROTEIN"/>
    <property type="match status" value="1"/>
</dbReference>
<evidence type="ECO:0000313" key="2">
    <source>
        <dbReference type="Proteomes" id="UP000199445"/>
    </source>
</evidence>
<dbReference type="Gene3D" id="3.30.1330.40">
    <property type="entry name" value="RutC-like"/>
    <property type="match status" value="1"/>
</dbReference>
<gene>
    <name evidence="1" type="ORF">SAMN05216429_11224</name>
</gene>
<dbReference type="InterPro" id="IPR035959">
    <property type="entry name" value="RutC-like_sf"/>
</dbReference>
<dbReference type="EMBL" id="FOSC01000012">
    <property type="protein sequence ID" value="SFK20242.1"/>
    <property type="molecule type" value="Genomic_DNA"/>
</dbReference>
<dbReference type="OrthoDB" id="9803101at2"/>
<dbReference type="InterPro" id="IPR006175">
    <property type="entry name" value="YjgF/YER057c/UK114"/>
</dbReference>
<dbReference type="SUPFAM" id="SSF55298">
    <property type="entry name" value="YjgF-like"/>
    <property type="match status" value="1"/>
</dbReference>
<name>A0A1I3XL47_9GAMM</name>
<dbReference type="Proteomes" id="UP000199445">
    <property type="component" value="Unassembled WGS sequence"/>
</dbReference>
<dbReference type="AlphaFoldDB" id="A0A1I3XL47"/>